<dbReference type="PANTHER" id="PTHR46233">
    <property type="entry name" value="HYDROXYACYLGLUTATHIONE HYDROLASE GLOC"/>
    <property type="match status" value="1"/>
</dbReference>
<dbReference type="PANTHER" id="PTHR46233:SF3">
    <property type="entry name" value="HYDROXYACYLGLUTATHIONE HYDROLASE GLOC"/>
    <property type="match status" value="1"/>
</dbReference>
<dbReference type="GO" id="GO:0046872">
    <property type="term" value="F:metal ion binding"/>
    <property type="evidence" value="ECO:0007669"/>
    <property type="project" value="UniProtKB-KW"/>
</dbReference>
<dbReference type="SUPFAM" id="SSF56281">
    <property type="entry name" value="Metallo-hydrolase/oxidoreductase"/>
    <property type="match status" value="1"/>
</dbReference>
<keyword evidence="2" id="KW-0479">Metal-binding</keyword>
<evidence type="ECO:0000256" key="3">
    <source>
        <dbReference type="ARBA" id="ARBA00022801"/>
    </source>
</evidence>
<gene>
    <name evidence="6" type="ORF">S01H4_43921</name>
</gene>
<evidence type="ECO:0000259" key="5">
    <source>
        <dbReference type="SMART" id="SM00849"/>
    </source>
</evidence>
<evidence type="ECO:0000256" key="2">
    <source>
        <dbReference type="ARBA" id="ARBA00022723"/>
    </source>
</evidence>
<feature type="domain" description="Metallo-beta-lactamase" evidence="5">
    <location>
        <begin position="4"/>
        <end position="150"/>
    </location>
</feature>
<keyword evidence="3" id="KW-0378">Hydrolase</keyword>
<dbReference type="Pfam" id="PF00753">
    <property type="entry name" value="Lactamase_B"/>
    <property type="match status" value="1"/>
</dbReference>
<dbReference type="Gene3D" id="3.60.15.10">
    <property type="entry name" value="Ribonuclease Z/Hydroxyacylglutathione hydrolase-like"/>
    <property type="match status" value="1"/>
</dbReference>
<dbReference type="InterPro" id="IPR051453">
    <property type="entry name" value="MBL_Glyoxalase_II"/>
</dbReference>
<evidence type="ECO:0000256" key="1">
    <source>
        <dbReference type="ARBA" id="ARBA00001947"/>
    </source>
</evidence>
<comment type="caution">
    <text evidence="6">The sequence shown here is derived from an EMBL/GenBank/DDBJ whole genome shotgun (WGS) entry which is preliminary data.</text>
</comment>
<dbReference type="GO" id="GO:0016787">
    <property type="term" value="F:hydrolase activity"/>
    <property type="evidence" value="ECO:0007669"/>
    <property type="project" value="UniProtKB-KW"/>
</dbReference>
<dbReference type="AlphaFoldDB" id="X1E259"/>
<evidence type="ECO:0000256" key="4">
    <source>
        <dbReference type="ARBA" id="ARBA00022833"/>
    </source>
</evidence>
<evidence type="ECO:0000313" key="6">
    <source>
        <dbReference type="EMBL" id="GAH02753.1"/>
    </source>
</evidence>
<protein>
    <recommendedName>
        <fullName evidence="5">Metallo-beta-lactamase domain-containing protein</fullName>
    </recommendedName>
</protein>
<dbReference type="SMART" id="SM00849">
    <property type="entry name" value="Lactamase_B"/>
    <property type="match status" value="1"/>
</dbReference>
<dbReference type="InterPro" id="IPR036866">
    <property type="entry name" value="RibonucZ/Hydroxyglut_hydro"/>
</dbReference>
<proteinExistence type="predicted"/>
<comment type="cofactor">
    <cofactor evidence="1">
        <name>Zn(2+)</name>
        <dbReference type="ChEBI" id="CHEBI:29105"/>
    </cofactor>
</comment>
<name>X1E259_9ZZZZ</name>
<feature type="non-terminal residue" evidence="6">
    <location>
        <position position="1"/>
    </location>
</feature>
<keyword evidence="4" id="KW-0862">Zinc</keyword>
<dbReference type="InterPro" id="IPR001279">
    <property type="entry name" value="Metallo-B-lactamas"/>
</dbReference>
<dbReference type="EMBL" id="BART01024285">
    <property type="protein sequence ID" value="GAH02753.1"/>
    <property type="molecule type" value="Genomic_DNA"/>
</dbReference>
<sequence>RKLLVVNSHFHFDHRGANNEFLEIYIHESEKNAVSLPLDISYIKDSSKELVNEYGKKDFILKPSPMANSLKEGDEFDLGGIKVKVFHTPGHSIGSISLLTDKGDLFTGDTAHYGAMYLPKKRHFSVILDSISKLLELFENSNVQEIYPSHEEYPVGKELLEKLYEGITNIENIWDTKTKDRFLGSWILEDENFKYIV</sequence>
<accession>X1E259</accession>
<reference evidence="6" key="1">
    <citation type="journal article" date="2014" name="Front. Microbiol.">
        <title>High frequency of phylogenetically diverse reductive dehalogenase-homologous genes in deep subseafloor sedimentary metagenomes.</title>
        <authorList>
            <person name="Kawai M."/>
            <person name="Futagami T."/>
            <person name="Toyoda A."/>
            <person name="Takaki Y."/>
            <person name="Nishi S."/>
            <person name="Hori S."/>
            <person name="Arai W."/>
            <person name="Tsubouchi T."/>
            <person name="Morono Y."/>
            <person name="Uchiyama I."/>
            <person name="Ito T."/>
            <person name="Fujiyama A."/>
            <person name="Inagaki F."/>
            <person name="Takami H."/>
        </authorList>
    </citation>
    <scope>NUCLEOTIDE SEQUENCE</scope>
    <source>
        <strain evidence="6">Expedition CK06-06</strain>
    </source>
</reference>
<organism evidence="6">
    <name type="scientific">marine sediment metagenome</name>
    <dbReference type="NCBI Taxonomy" id="412755"/>
    <lineage>
        <taxon>unclassified sequences</taxon>
        <taxon>metagenomes</taxon>
        <taxon>ecological metagenomes</taxon>
    </lineage>
</organism>